<feature type="region of interest" description="Disordered" evidence="1">
    <location>
        <begin position="13"/>
        <end position="39"/>
    </location>
</feature>
<dbReference type="Proteomes" id="UP001519460">
    <property type="component" value="Unassembled WGS sequence"/>
</dbReference>
<evidence type="ECO:0000313" key="3">
    <source>
        <dbReference type="Proteomes" id="UP001519460"/>
    </source>
</evidence>
<proteinExistence type="predicted"/>
<gene>
    <name evidence="2" type="ORF">BaRGS_00011901</name>
</gene>
<evidence type="ECO:0000256" key="1">
    <source>
        <dbReference type="SAM" id="MobiDB-lite"/>
    </source>
</evidence>
<evidence type="ECO:0000313" key="2">
    <source>
        <dbReference type="EMBL" id="KAK7496921.1"/>
    </source>
</evidence>
<sequence>MGFLSLERGADWASGSGGIGCGRRRRQTDQESMGQARAGSNRVISPITAALLPFDKHCLSPVSSPIFPSIVFCGETLYTQSGELGGIGAACPPAPSAPVMELICNWPQSSTMGNLCRLHKLAADQCKQQTVPARQCEQTRFYLQWLSGKKTDWSPGHQSSYLRQSPAGEAWHRP</sequence>
<keyword evidence="3" id="KW-1185">Reference proteome</keyword>
<dbReference type="EMBL" id="JACVVK020000063">
    <property type="protein sequence ID" value="KAK7496921.1"/>
    <property type="molecule type" value="Genomic_DNA"/>
</dbReference>
<name>A0ABD0LCQ0_9CAEN</name>
<accession>A0ABD0LCQ0</accession>
<feature type="region of interest" description="Disordered" evidence="1">
    <location>
        <begin position="152"/>
        <end position="174"/>
    </location>
</feature>
<reference evidence="2 3" key="1">
    <citation type="journal article" date="2023" name="Sci. Data">
        <title>Genome assembly of the Korean intertidal mud-creeper Batillaria attramentaria.</title>
        <authorList>
            <person name="Patra A.K."/>
            <person name="Ho P.T."/>
            <person name="Jun S."/>
            <person name="Lee S.J."/>
            <person name="Kim Y."/>
            <person name="Won Y.J."/>
        </authorList>
    </citation>
    <scope>NUCLEOTIDE SEQUENCE [LARGE SCALE GENOMIC DNA]</scope>
    <source>
        <strain evidence="2">Wonlab-2016</strain>
    </source>
</reference>
<comment type="caution">
    <text evidence="2">The sequence shown here is derived from an EMBL/GenBank/DDBJ whole genome shotgun (WGS) entry which is preliminary data.</text>
</comment>
<dbReference type="AlphaFoldDB" id="A0ABD0LCQ0"/>
<protein>
    <submittedName>
        <fullName evidence="2">Uncharacterized protein</fullName>
    </submittedName>
</protein>
<organism evidence="2 3">
    <name type="scientific">Batillaria attramentaria</name>
    <dbReference type="NCBI Taxonomy" id="370345"/>
    <lineage>
        <taxon>Eukaryota</taxon>
        <taxon>Metazoa</taxon>
        <taxon>Spiralia</taxon>
        <taxon>Lophotrochozoa</taxon>
        <taxon>Mollusca</taxon>
        <taxon>Gastropoda</taxon>
        <taxon>Caenogastropoda</taxon>
        <taxon>Sorbeoconcha</taxon>
        <taxon>Cerithioidea</taxon>
        <taxon>Batillariidae</taxon>
        <taxon>Batillaria</taxon>
    </lineage>
</organism>